<gene>
    <name evidence="1" type="ORF">EVOR1521_LOCUS23064</name>
</gene>
<reference evidence="1" key="1">
    <citation type="submission" date="2023-08" db="EMBL/GenBank/DDBJ databases">
        <authorList>
            <person name="Chen Y."/>
            <person name="Shah S."/>
            <person name="Dougan E. K."/>
            <person name="Thang M."/>
            <person name="Chan C."/>
        </authorList>
    </citation>
    <scope>NUCLEOTIDE SEQUENCE</scope>
</reference>
<dbReference type="Proteomes" id="UP001178507">
    <property type="component" value="Unassembled WGS sequence"/>
</dbReference>
<name>A0AA36J5M6_9DINO</name>
<dbReference type="AlphaFoldDB" id="A0AA36J5M6"/>
<accession>A0AA36J5M6</accession>
<keyword evidence="2" id="KW-1185">Reference proteome</keyword>
<dbReference type="EMBL" id="CAUJNA010003339">
    <property type="protein sequence ID" value="CAJ1399552.1"/>
    <property type="molecule type" value="Genomic_DNA"/>
</dbReference>
<evidence type="ECO:0000313" key="2">
    <source>
        <dbReference type="Proteomes" id="UP001178507"/>
    </source>
</evidence>
<comment type="caution">
    <text evidence="1">The sequence shown here is derived from an EMBL/GenBank/DDBJ whole genome shotgun (WGS) entry which is preliminary data.</text>
</comment>
<protein>
    <submittedName>
        <fullName evidence="1">Uncharacterized protein</fullName>
    </submittedName>
</protein>
<proteinExistence type="predicted"/>
<evidence type="ECO:0000313" key="1">
    <source>
        <dbReference type="EMBL" id="CAJ1399552.1"/>
    </source>
</evidence>
<sequence length="155" mass="16293">MGVRSRILLTAISYMSSRADFTESPGLEGHQIPGILAVFCVVPPGFSRATGDTLAPWAWRSCFARQPAAGQRRGGLARQEPRGGGGFWRRGGSELAEAVLRAGGLKGTVENARRGVGRVLSILSENKVTGQSLLRLTLDEQIAAGIPLGPAKPSG</sequence>
<organism evidence="1 2">
    <name type="scientific">Effrenium voratum</name>
    <dbReference type="NCBI Taxonomy" id="2562239"/>
    <lineage>
        <taxon>Eukaryota</taxon>
        <taxon>Sar</taxon>
        <taxon>Alveolata</taxon>
        <taxon>Dinophyceae</taxon>
        <taxon>Suessiales</taxon>
        <taxon>Symbiodiniaceae</taxon>
        <taxon>Effrenium</taxon>
    </lineage>
</organism>